<evidence type="ECO:0000313" key="3">
    <source>
        <dbReference type="Proteomes" id="UP000295444"/>
    </source>
</evidence>
<reference evidence="2 3" key="1">
    <citation type="submission" date="2019-03" db="EMBL/GenBank/DDBJ databases">
        <title>Genomic Encyclopedia of Type Strains, Phase IV (KMG-IV): sequencing the most valuable type-strain genomes for metagenomic binning, comparative biology and taxonomic classification.</title>
        <authorList>
            <person name="Goeker M."/>
        </authorList>
    </citation>
    <scope>NUCLEOTIDE SEQUENCE [LARGE SCALE GENOMIC DNA]</scope>
    <source>
        <strain evidence="2 3">DSM 45361</strain>
    </source>
</reference>
<comment type="caution">
    <text evidence="2">The sequence shown here is derived from an EMBL/GenBank/DDBJ whole genome shotgun (WGS) entry which is preliminary data.</text>
</comment>
<accession>A0A4R6SKY7</accession>
<proteinExistence type="predicted"/>
<dbReference type="EMBL" id="SNXZ01000001">
    <property type="protein sequence ID" value="TDQ04597.1"/>
    <property type="molecule type" value="Genomic_DNA"/>
</dbReference>
<dbReference type="Proteomes" id="UP000295444">
    <property type="component" value="Unassembled WGS sequence"/>
</dbReference>
<evidence type="ECO:0000256" key="1">
    <source>
        <dbReference type="SAM" id="Phobius"/>
    </source>
</evidence>
<feature type="transmembrane region" description="Helical" evidence="1">
    <location>
        <begin position="74"/>
        <end position="97"/>
    </location>
</feature>
<evidence type="ECO:0000313" key="2">
    <source>
        <dbReference type="EMBL" id="TDQ04597.1"/>
    </source>
</evidence>
<sequence>MTSRALVLLGSALALATSGVVSFLVLVFWPVLAHLQGLTAGVVFGVIGYVLLVISTIAAANFMVIRRVRSGPVAMIGCGTLIVGTVIAFGLLIAVLAGSR</sequence>
<keyword evidence="1" id="KW-0472">Membrane</keyword>
<gene>
    <name evidence="2" type="ORF">EV186_101549</name>
</gene>
<keyword evidence="1" id="KW-0812">Transmembrane</keyword>
<name>A0A4R6SKY7_LABRH</name>
<dbReference type="AlphaFoldDB" id="A0A4R6SKY7"/>
<feature type="transmembrane region" description="Helical" evidence="1">
    <location>
        <begin position="38"/>
        <end position="62"/>
    </location>
</feature>
<keyword evidence="3" id="KW-1185">Reference proteome</keyword>
<organism evidence="2 3">
    <name type="scientific">Labedaea rhizosphaerae</name>
    <dbReference type="NCBI Taxonomy" id="598644"/>
    <lineage>
        <taxon>Bacteria</taxon>
        <taxon>Bacillati</taxon>
        <taxon>Actinomycetota</taxon>
        <taxon>Actinomycetes</taxon>
        <taxon>Pseudonocardiales</taxon>
        <taxon>Pseudonocardiaceae</taxon>
        <taxon>Labedaea</taxon>
    </lineage>
</organism>
<keyword evidence="1" id="KW-1133">Transmembrane helix</keyword>
<protein>
    <submittedName>
        <fullName evidence="2">Uncharacterized protein DUF766</fullName>
    </submittedName>
</protein>